<keyword evidence="3" id="KW-0808">Transferase</keyword>
<dbReference type="EMBL" id="CP093348">
    <property type="protein sequence ID" value="WOH06118.1"/>
    <property type="molecule type" value="Genomic_DNA"/>
</dbReference>
<reference evidence="4" key="1">
    <citation type="journal article" date="2016" name="Nat. Genet.">
        <title>A high-quality carrot genome assembly provides new insights into carotenoid accumulation and asterid genome evolution.</title>
        <authorList>
            <person name="Iorizzo M."/>
            <person name="Ellison S."/>
            <person name="Senalik D."/>
            <person name="Zeng P."/>
            <person name="Satapoomin P."/>
            <person name="Huang J."/>
            <person name="Bowman M."/>
            <person name="Iovene M."/>
            <person name="Sanseverino W."/>
            <person name="Cavagnaro P."/>
            <person name="Yildiz M."/>
            <person name="Macko-Podgorni A."/>
            <person name="Moranska E."/>
            <person name="Grzebelus E."/>
            <person name="Grzebelus D."/>
            <person name="Ashrafi H."/>
            <person name="Zheng Z."/>
            <person name="Cheng S."/>
            <person name="Spooner D."/>
            <person name="Van Deynze A."/>
            <person name="Simon P."/>
        </authorList>
    </citation>
    <scope>NUCLEOTIDE SEQUENCE</scope>
    <source>
        <tissue evidence="4">Leaf</tissue>
    </source>
</reference>
<evidence type="ECO:0000256" key="3">
    <source>
        <dbReference type="ARBA" id="ARBA00022679"/>
    </source>
</evidence>
<evidence type="ECO:0000313" key="4">
    <source>
        <dbReference type="EMBL" id="WOH06118.1"/>
    </source>
</evidence>
<name>A0AAF0XDV9_DAUCS</name>
<dbReference type="PANTHER" id="PTHR42684">
    <property type="entry name" value="ADENOSYLMETHIONINE-8-AMINO-7-OXONONANOATE AMINOTRANSFERASE"/>
    <property type="match status" value="1"/>
</dbReference>
<gene>
    <name evidence="4" type="ORF">DCAR_0625541</name>
</gene>
<dbReference type="PANTHER" id="PTHR42684:SF3">
    <property type="entry name" value="ADENOSYLMETHIONINE-8-AMINO-7-OXONONANOATE AMINOTRANSFERASE"/>
    <property type="match status" value="1"/>
</dbReference>
<comment type="similarity">
    <text evidence="1">Belongs to the class-III pyridoxal-phosphate-dependent aminotransferase family.</text>
</comment>
<dbReference type="InterPro" id="IPR015422">
    <property type="entry name" value="PyrdxlP-dep_Trfase_small"/>
</dbReference>
<dbReference type="GO" id="GO:0009102">
    <property type="term" value="P:biotin biosynthetic process"/>
    <property type="evidence" value="ECO:0007669"/>
    <property type="project" value="TreeGrafter"/>
</dbReference>
<keyword evidence="2" id="KW-0032">Aminotransferase</keyword>
<proteinExistence type="inferred from homology"/>
<dbReference type="GO" id="GO:0004015">
    <property type="term" value="F:adenosylmethionine-8-amino-7-oxononanoate transaminase activity"/>
    <property type="evidence" value="ECO:0007669"/>
    <property type="project" value="TreeGrafter"/>
</dbReference>
<evidence type="ECO:0000313" key="5">
    <source>
        <dbReference type="Proteomes" id="UP000077755"/>
    </source>
</evidence>
<evidence type="ECO:0000256" key="1">
    <source>
        <dbReference type="ARBA" id="ARBA00008954"/>
    </source>
</evidence>
<dbReference type="AlphaFoldDB" id="A0AAF0XDV9"/>
<organism evidence="4 5">
    <name type="scientific">Daucus carota subsp. sativus</name>
    <name type="common">Carrot</name>
    <dbReference type="NCBI Taxonomy" id="79200"/>
    <lineage>
        <taxon>Eukaryota</taxon>
        <taxon>Viridiplantae</taxon>
        <taxon>Streptophyta</taxon>
        <taxon>Embryophyta</taxon>
        <taxon>Tracheophyta</taxon>
        <taxon>Spermatophyta</taxon>
        <taxon>Magnoliopsida</taxon>
        <taxon>eudicotyledons</taxon>
        <taxon>Gunneridae</taxon>
        <taxon>Pentapetalae</taxon>
        <taxon>asterids</taxon>
        <taxon>campanulids</taxon>
        <taxon>Apiales</taxon>
        <taxon>Apiaceae</taxon>
        <taxon>Apioideae</taxon>
        <taxon>Scandiceae</taxon>
        <taxon>Daucinae</taxon>
        <taxon>Daucus</taxon>
        <taxon>Daucus sect. Daucus</taxon>
    </lineage>
</organism>
<reference evidence="4" key="2">
    <citation type="submission" date="2022-03" db="EMBL/GenBank/DDBJ databases">
        <title>Draft title - Genomic analysis of global carrot germplasm unveils the trajectory of domestication and the origin of high carotenoid orange carrot.</title>
        <authorList>
            <person name="Iorizzo M."/>
            <person name="Ellison S."/>
            <person name="Senalik D."/>
            <person name="Macko-Podgorni A."/>
            <person name="Grzebelus D."/>
            <person name="Bostan H."/>
            <person name="Rolling W."/>
            <person name="Curaba J."/>
            <person name="Simon P."/>
        </authorList>
    </citation>
    <scope>NUCLEOTIDE SEQUENCE</scope>
    <source>
        <tissue evidence="4">Leaf</tissue>
    </source>
</reference>
<dbReference type="Proteomes" id="UP000077755">
    <property type="component" value="Chromosome 6"/>
</dbReference>
<keyword evidence="5" id="KW-1185">Reference proteome</keyword>
<evidence type="ECO:0000256" key="2">
    <source>
        <dbReference type="ARBA" id="ARBA00022576"/>
    </source>
</evidence>
<sequence>MTCHCYLICETGSDDSHFLSLSRVPVLVLSSIPADMSDNLMAWYDESYSVFGSLKEVMLSSYSERMQRLHDMPKKAVEFFWWLFTPHKLVPEEIVIITDCRCDENFSVHKGKYQDVMIQQFDACASWWTQGPDAALQIEMARDMAYTAARFGHLMFPTNVCEPILKCASSFLKVSEKFAGVILGIAFLQFLRGRMSFLTSRGSENVERLLHRKENLA</sequence>
<dbReference type="GO" id="GO:0004141">
    <property type="term" value="F:dethiobiotin synthase activity"/>
    <property type="evidence" value="ECO:0007669"/>
    <property type="project" value="TreeGrafter"/>
</dbReference>
<dbReference type="GO" id="GO:0005739">
    <property type="term" value="C:mitochondrion"/>
    <property type="evidence" value="ECO:0007669"/>
    <property type="project" value="TreeGrafter"/>
</dbReference>
<dbReference type="Gene3D" id="3.90.1150.10">
    <property type="entry name" value="Aspartate Aminotransferase, domain 1"/>
    <property type="match status" value="1"/>
</dbReference>
<protein>
    <submittedName>
        <fullName evidence="4">Uncharacterized protein</fullName>
    </submittedName>
</protein>
<accession>A0AAF0XDV9</accession>